<dbReference type="PRINTS" id="PR00371">
    <property type="entry name" value="FPNCR"/>
</dbReference>
<dbReference type="SUPFAM" id="SSF52343">
    <property type="entry name" value="Ferredoxin reductase-like, C-terminal NADP-linked domain"/>
    <property type="match status" value="1"/>
</dbReference>
<dbReference type="PROSITE" id="PS51085">
    <property type="entry name" value="2FE2S_FER_2"/>
    <property type="match status" value="1"/>
</dbReference>
<dbReference type="EMBL" id="LDPZ01000059">
    <property type="protein sequence ID" value="KTQ85434.1"/>
    <property type="molecule type" value="Genomic_DNA"/>
</dbReference>
<name>A0A175R612_9HYPH</name>
<proteinExistence type="predicted"/>
<dbReference type="InterPro" id="IPR001041">
    <property type="entry name" value="2Fe-2S_ferredoxin-type"/>
</dbReference>
<evidence type="ECO:0000256" key="1">
    <source>
        <dbReference type="ARBA" id="ARBA00034078"/>
    </source>
</evidence>
<dbReference type="PANTHER" id="PTHR47354">
    <property type="entry name" value="NADH OXIDOREDUCTASE HCR"/>
    <property type="match status" value="1"/>
</dbReference>
<reference evidence="4 5" key="1">
    <citation type="journal article" date="2016" name="Front. Microbiol.">
        <title>Genomic Resource of Rice Seed Associated Bacteria.</title>
        <authorList>
            <person name="Midha S."/>
            <person name="Bansal K."/>
            <person name="Sharma S."/>
            <person name="Kumar N."/>
            <person name="Patil P.P."/>
            <person name="Chaudhry V."/>
            <person name="Patil P.B."/>
        </authorList>
    </citation>
    <scope>NUCLEOTIDE SEQUENCE [LARGE SCALE GENOMIC DNA]</scope>
    <source>
        <strain evidence="4 5">NS226</strain>
    </source>
</reference>
<protein>
    <submittedName>
        <fullName evidence="4">NADH oxidase</fullName>
    </submittedName>
</protein>
<dbReference type="SUPFAM" id="SSF54292">
    <property type="entry name" value="2Fe-2S ferredoxin-like"/>
    <property type="match status" value="1"/>
</dbReference>
<comment type="cofactor">
    <cofactor evidence="1">
        <name>[2Fe-2S] cluster</name>
        <dbReference type="ChEBI" id="CHEBI:190135"/>
    </cofactor>
</comment>
<dbReference type="Gene3D" id="3.10.20.30">
    <property type="match status" value="1"/>
</dbReference>
<dbReference type="NCBIfam" id="NF040810">
    <property type="entry name" value="BenC"/>
    <property type="match status" value="1"/>
</dbReference>
<dbReference type="InterPro" id="IPR036010">
    <property type="entry name" value="2Fe-2S_ferredoxin-like_sf"/>
</dbReference>
<accession>A0A175R612</accession>
<dbReference type="Pfam" id="PF00111">
    <property type="entry name" value="Fer2"/>
    <property type="match status" value="1"/>
</dbReference>
<dbReference type="Pfam" id="PF00175">
    <property type="entry name" value="NAD_binding_1"/>
    <property type="match status" value="1"/>
</dbReference>
<dbReference type="InterPro" id="IPR017938">
    <property type="entry name" value="Riboflavin_synthase-like_b-brl"/>
</dbReference>
<dbReference type="PROSITE" id="PS51384">
    <property type="entry name" value="FAD_FR"/>
    <property type="match status" value="1"/>
</dbReference>
<dbReference type="CDD" id="cd00207">
    <property type="entry name" value="fer2"/>
    <property type="match status" value="1"/>
</dbReference>
<dbReference type="InterPro" id="IPR017927">
    <property type="entry name" value="FAD-bd_FR_type"/>
</dbReference>
<feature type="domain" description="FAD-binding FR-type" evidence="3">
    <location>
        <begin position="103"/>
        <end position="202"/>
    </location>
</feature>
<organism evidence="4 5">
    <name type="scientific">Aureimonas ureilytica</name>
    <dbReference type="NCBI Taxonomy" id="401562"/>
    <lineage>
        <taxon>Bacteria</taxon>
        <taxon>Pseudomonadati</taxon>
        <taxon>Pseudomonadota</taxon>
        <taxon>Alphaproteobacteria</taxon>
        <taxon>Hyphomicrobiales</taxon>
        <taxon>Aurantimonadaceae</taxon>
        <taxon>Aureimonas</taxon>
    </lineage>
</organism>
<dbReference type="Gene3D" id="3.40.50.80">
    <property type="entry name" value="Nucleotide-binding domain of ferredoxin-NADP reductase (FNR) module"/>
    <property type="match status" value="1"/>
</dbReference>
<dbReference type="InterPro" id="IPR039261">
    <property type="entry name" value="FNR_nucleotide-bd"/>
</dbReference>
<dbReference type="InterPro" id="IPR008333">
    <property type="entry name" value="Cbr1-like_FAD-bd_dom"/>
</dbReference>
<dbReference type="AlphaFoldDB" id="A0A175R612"/>
<evidence type="ECO:0000313" key="4">
    <source>
        <dbReference type="EMBL" id="KTQ85434.1"/>
    </source>
</evidence>
<sequence length="337" mass="36131">MTNRIALNFEDGVTRFIEAMPQELVADAAYRLGLNIPMDCRDGACGTCKSRCESGTYTLGSYIEDAMTEEEAEAGHVLTCQMRATSDCVLSIPAASSVCKVKVATHEAEMVEVRPLSDSTIAFTVKVSGGNLPYLPGQYVNVQVPGTTQTRSYSFSSMPRDGVVEFLVRNIPGGLMSTYLSGPAAGGDALALTGPIGAFYLREPKRPVLMLAGGTGLAPFLAMLEELERHPTTHPVHMVYGVTRDVDLVEVPRLEGFAASIPGFTFATVVADEASTHERKGYVTQHLPKEALFGGDVDVYLCGPPPMVEAVRSHFEATGVTPASFHFEKFNPSQPGS</sequence>
<dbReference type="InterPro" id="IPR001709">
    <property type="entry name" value="Flavoprot_Pyr_Nucl_cyt_Rdtase"/>
</dbReference>
<dbReference type="OrthoDB" id="9786134at2"/>
<dbReference type="Pfam" id="PF00970">
    <property type="entry name" value="FAD_binding_6"/>
    <property type="match status" value="1"/>
</dbReference>
<dbReference type="InterPro" id="IPR050415">
    <property type="entry name" value="MRET"/>
</dbReference>
<dbReference type="Proteomes" id="UP000078272">
    <property type="component" value="Unassembled WGS sequence"/>
</dbReference>
<dbReference type="RefSeq" id="WP_058636412.1">
    <property type="nucleotide sequence ID" value="NZ_LDPZ01000059.1"/>
</dbReference>
<dbReference type="GO" id="GO:0016491">
    <property type="term" value="F:oxidoreductase activity"/>
    <property type="evidence" value="ECO:0007669"/>
    <property type="project" value="InterPro"/>
</dbReference>
<dbReference type="GO" id="GO:0051537">
    <property type="term" value="F:2 iron, 2 sulfur cluster binding"/>
    <property type="evidence" value="ECO:0007669"/>
    <property type="project" value="InterPro"/>
</dbReference>
<dbReference type="InterPro" id="IPR012675">
    <property type="entry name" value="Beta-grasp_dom_sf"/>
</dbReference>
<gene>
    <name evidence="4" type="ORF">NS226_19680</name>
</gene>
<comment type="caution">
    <text evidence="4">The sequence shown here is derived from an EMBL/GenBank/DDBJ whole genome shotgun (WGS) entry which is preliminary data.</text>
</comment>
<dbReference type="CDD" id="cd06209">
    <property type="entry name" value="BenDO_FAD_NAD"/>
    <property type="match status" value="1"/>
</dbReference>
<dbReference type="InterPro" id="IPR006058">
    <property type="entry name" value="2Fe2S_fd_BS"/>
</dbReference>
<dbReference type="PROSITE" id="PS00197">
    <property type="entry name" value="2FE2S_FER_1"/>
    <property type="match status" value="1"/>
</dbReference>
<dbReference type="eggNOG" id="COG0543">
    <property type="taxonomic scope" value="Bacteria"/>
</dbReference>
<feature type="domain" description="2Fe-2S ferredoxin-type" evidence="2">
    <location>
        <begin position="3"/>
        <end position="96"/>
    </location>
</feature>
<evidence type="ECO:0000259" key="3">
    <source>
        <dbReference type="PROSITE" id="PS51384"/>
    </source>
</evidence>
<dbReference type="SUPFAM" id="SSF63380">
    <property type="entry name" value="Riboflavin synthase domain-like"/>
    <property type="match status" value="1"/>
</dbReference>
<dbReference type="InterPro" id="IPR001433">
    <property type="entry name" value="OxRdtase_FAD/NAD-bd"/>
</dbReference>
<dbReference type="InterPro" id="IPR047683">
    <property type="entry name" value="BenC-like_FAD_NAD-bd"/>
</dbReference>
<dbReference type="eggNOG" id="COG1018">
    <property type="taxonomic scope" value="Bacteria"/>
</dbReference>
<dbReference type="PANTHER" id="PTHR47354:SF5">
    <property type="entry name" value="PROTEIN RFBI"/>
    <property type="match status" value="1"/>
</dbReference>
<evidence type="ECO:0000313" key="5">
    <source>
        <dbReference type="Proteomes" id="UP000078272"/>
    </source>
</evidence>
<dbReference type="PATRIC" id="fig|401562.3.peg.4061"/>
<dbReference type="Gene3D" id="2.40.30.10">
    <property type="entry name" value="Translation factors"/>
    <property type="match status" value="1"/>
</dbReference>
<dbReference type="PRINTS" id="PR00410">
    <property type="entry name" value="PHEHYDRXLASE"/>
</dbReference>
<evidence type="ECO:0000259" key="2">
    <source>
        <dbReference type="PROSITE" id="PS51085"/>
    </source>
</evidence>